<evidence type="ECO:0000256" key="1">
    <source>
        <dbReference type="SAM" id="MobiDB-lite"/>
    </source>
</evidence>
<dbReference type="EMBL" id="UINC01198623">
    <property type="protein sequence ID" value="SVE16668.1"/>
    <property type="molecule type" value="Genomic_DNA"/>
</dbReference>
<feature type="non-terminal residue" evidence="2">
    <location>
        <position position="1"/>
    </location>
</feature>
<feature type="non-terminal residue" evidence="2">
    <location>
        <position position="130"/>
    </location>
</feature>
<name>A0A383BB46_9ZZZZ</name>
<evidence type="ECO:0000313" key="2">
    <source>
        <dbReference type="EMBL" id="SVE16668.1"/>
    </source>
</evidence>
<protein>
    <submittedName>
        <fullName evidence="2">Uncharacterized protein</fullName>
    </submittedName>
</protein>
<reference evidence="2" key="1">
    <citation type="submission" date="2018-05" db="EMBL/GenBank/DDBJ databases">
        <authorList>
            <person name="Lanie J.A."/>
            <person name="Ng W.-L."/>
            <person name="Kazmierczak K.M."/>
            <person name="Andrzejewski T.M."/>
            <person name="Davidsen T.M."/>
            <person name="Wayne K.J."/>
            <person name="Tettelin H."/>
            <person name="Glass J.I."/>
            <person name="Rusch D."/>
            <person name="Podicherti R."/>
            <person name="Tsui H.-C.T."/>
            <person name="Winkler M.E."/>
        </authorList>
    </citation>
    <scope>NUCLEOTIDE SEQUENCE</scope>
</reference>
<sequence>AGTDSFGVLDSRHRDPRLSHRLGTRMVFLGPRRLHPRRGTTGLLPWLGLAVLERGLLFRRQGPGSRPRHLALSQVESPHPRHRCPPPSQPMGRRTLNSSLGLCVGFRGGHPVDWGMVLPTPASHLCRCLV</sequence>
<feature type="region of interest" description="Disordered" evidence="1">
    <location>
        <begin position="73"/>
        <end position="92"/>
    </location>
</feature>
<accession>A0A383BB46</accession>
<gene>
    <name evidence="2" type="ORF">METZ01_LOCUS469522</name>
</gene>
<organism evidence="2">
    <name type="scientific">marine metagenome</name>
    <dbReference type="NCBI Taxonomy" id="408172"/>
    <lineage>
        <taxon>unclassified sequences</taxon>
        <taxon>metagenomes</taxon>
        <taxon>ecological metagenomes</taxon>
    </lineage>
</organism>
<proteinExistence type="predicted"/>
<dbReference type="AlphaFoldDB" id="A0A383BB46"/>